<gene>
    <name evidence="2" type="ORF">ACRB68_26940</name>
</gene>
<dbReference type="InterPro" id="IPR036291">
    <property type="entry name" value="NAD(P)-bd_dom_sf"/>
</dbReference>
<protein>
    <recommendedName>
        <fullName evidence="1">NAD-dependent epimerase/dehydratase domain-containing protein</fullName>
    </recommendedName>
</protein>
<name>A0A7K0BVD3_9ACTN</name>
<dbReference type="EMBL" id="WEGH01000002">
    <property type="protein sequence ID" value="MQY04634.1"/>
    <property type="molecule type" value="Genomic_DNA"/>
</dbReference>
<keyword evidence="3" id="KW-1185">Reference proteome</keyword>
<dbReference type="Proteomes" id="UP000487268">
    <property type="component" value="Unassembled WGS sequence"/>
</dbReference>
<evidence type="ECO:0000313" key="2">
    <source>
        <dbReference type="EMBL" id="MQY04634.1"/>
    </source>
</evidence>
<comment type="caution">
    <text evidence="2">The sequence shown here is derived from an EMBL/GenBank/DDBJ whole genome shotgun (WGS) entry which is preliminary data.</text>
</comment>
<evidence type="ECO:0000313" key="3">
    <source>
        <dbReference type="Proteomes" id="UP000487268"/>
    </source>
</evidence>
<dbReference type="OrthoDB" id="7941246at2"/>
<dbReference type="RefSeq" id="WP_153532832.1">
    <property type="nucleotide sequence ID" value="NZ_WEGH01000002.1"/>
</dbReference>
<dbReference type="Pfam" id="PF01370">
    <property type="entry name" value="Epimerase"/>
    <property type="match status" value="1"/>
</dbReference>
<organism evidence="2 3">
    <name type="scientific">Actinomadura macrotermitis</name>
    <dbReference type="NCBI Taxonomy" id="2585200"/>
    <lineage>
        <taxon>Bacteria</taxon>
        <taxon>Bacillati</taxon>
        <taxon>Actinomycetota</taxon>
        <taxon>Actinomycetes</taxon>
        <taxon>Streptosporangiales</taxon>
        <taxon>Thermomonosporaceae</taxon>
        <taxon>Actinomadura</taxon>
    </lineage>
</organism>
<accession>A0A7K0BVD3</accession>
<dbReference type="Gene3D" id="3.40.50.720">
    <property type="entry name" value="NAD(P)-binding Rossmann-like Domain"/>
    <property type="match status" value="1"/>
</dbReference>
<reference evidence="2 3" key="1">
    <citation type="submission" date="2019-10" db="EMBL/GenBank/DDBJ databases">
        <title>Actinomadura rubteroloni sp. nov. and Actinomadura macrotermitis sp. nov., isolated from the gut of fungus growing-termite Macrotermes natalensis.</title>
        <authorList>
            <person name="Benndorf R."/>
            <person name="Martin K."/>
            <person name="Kuefner M."/>
            <person name="De Beer W."/>
            <person name="Kaster A.-K."/>
            <person name="Vollmers J."/>
            <person name="Poulsen M."/>
            <person name="Beemelmanns C."/>
        </authorList>
    </citation>
    <scope>NUCLEOTIDE SEQUENCE [LARGE SCALE GENOMIC DNA]</scope>
    <source>
        <strain evidence="2 3">RB68</strain>
    </source>
</reference>
<feature type="domain" description="NAD-dependent epimerase/dehydratase" evidence="1">
    <location>
        <begin position="3"/>
        <end position="203"/>
    </location>
</feature>
<dbReference type="InterPro" id="IPR001509">
    <property type="entry name" value="Epimerase_deHydtase"/>
</dbReference>
<dbReference type="SUPFAM" id="SSF51735">
    <property type="entry name" value="NAD(P)-binding Rossmann-fold domains"/>
    <property type="match status" value="1"/>
</dbReference>
<proteinExistence type="predicted"/>
<evidence type="ECO:0000259" key="1">
    <source>
        <dbReference type="Pfam" id="PF01370"/>
    </source>
</evidence>
<dbReference type="AlphaFoldDB" id="A0A7K0BVD3"/>
<sequence>MKVLVLGGTRYVGRAIVDAALARGDEVTVLNRGISRPAPGGTVPLVADRTDPRALRRALGDREWDAAVDTWMGAPRVVRDTCALLTGRVRHFGFVSSWVVYERPLPPGADESAKVIDGDPGDEEDGFYPTAKRGAELAVLDAFGDRALIARAGPTLGPGEDVGSMTWWMRRLERGGRVLAPGEPGDPLRYVDVRDLAGWMLDAAGRGVGGVFTALCPRGRHTMGEYLDTMRQVTGSGAELVWVPDDVVVAAGIRPYLDIPMWLPASMRGGMHDIDASAAHRAGLDTGRPLRGTLADGWAWLRGEGEPPWQDTHRWLDPRIERRVLAQAGRAGGAQPR</sequence>